<keyword evidence="4 8" id="KW-0653">Protein transport</keyword>
<sequence length="204" mass="22507">MTDVLSLDLPTCNISRELRTERCWHSSYPPRLSHRTFHPTSTIMANKGWFNLEAAGGAIPETQFFEGDSAFKFLGLSRTQRLYGFVGCLAIGFLLSILGSIVLFLGQLGIFAVLYTIGTIVSLVGTGFLLGFAKQLQLMFKPVRIVATILFLGSIGLVFVGAFVLRSDILCLIFVIIEYLAYTWYTLSYIPYARTAVLKAVGLG</sequence>
<evidence type="ECO:0000313" key="9">
    <source>
        <dbReference type="EMBL" id="GLB35123.1"/>
    </source>
</evidence>
<dbReference type="InterPro" id="IPR007305">
    <property type="entry name" value="Vesicle_transpt_Got1/SFT2"/>
</dbReference>
<evidence type="ECO:0000256" key="2">
    <source>
        <dbReference type="ARBA" id="ARBA00022448"/>
    </source>
</evidence>
<dbReference type="AlphaFoldDB" id="A0A9P3UJ01"/>
<evidence type="ECO:0000313" key="10">
    <source>
        <dbReference type="Proteomes" id="UP001063166"/>
    </source>
</evidence>
<comment type="similarity">
    <text evidence="7 8">Belongs to the SFT2 family.</text>
</comment>
<feature type="transmembrane region" description="Helical" evidence="8">
    <location>
        <begin position="169"/>
        <end position="190"/>
    </location>
</feature>
<evidence type="ECO:0000256" key="7">
    <source>
        <dbReference type="ARBA" id="ARBA00025800"/>
    </source>
</evidence>
<organism evidence="9 10">
    <name type="scientific">Lyophyllum shimeji</name>
    <name type="common">Hon-shimeji</name>
    <name type="synonym">Tricholoma shimeji</name>
    <dbReference type="NCBI Taxonomy" id="47721"/>
    <lineage>
        <taxon>Eukaryota</taxon>
        <taxon>Fungi</taxon>
        <taxon>Dikarya</taxon>
        <taxon>Basidiomycota</taxon>
        <taxon>Agaricomycotina</taxon>
        <taxon>Agaricomycetes</taxon>
        <taxon>Agaricomycetidae</taxon>
        <taxon>Agaricales</taxon>
        <taxon>Tricholomatineae</taxon>
        <taxon>Lyophyllaceae</taxon>
        <taxon>Lyophyllum</taxon>
    </lineage>
</organism>
<proteinExistence type="inferred from homology"/>
<feature type="transmembrane region" description="Helical" evidence="8">
    <location>
        <begin position="82"/>
        <end position="104"/>
    </location>
</feature>
<evidence type="ECO:0000256" key="4">
    <source>
        <dbReference type="ARBA" id="ARBA00022927"/>
    </source>
</evidence>
<evidence type="ECO:0000256" key="8">
    <source>
        <dbReference type="RuleBase" id="RU363111"/>
    </source>
</evidence>
<reference evidence="9" key="1">
    <citation type="submission" date="2022-07" db="EMBL/GenBank/DDBJ databases">
        <title>The genome of Lyophyllum shimeji provides insight into the initial evolution of ectomycorrhizal fungal genome.</title>
        <authorList>
            <person name="Kobayashi Y."/>
            <person name="Shibata T."/>
            <person name="Hirakawa H."/>
            <person name="Shigenobu S."/>
            <person name="Nishiyama T."/>
            <person name="Yamada A."/>
            <person name="Hasebe M."/>
            <person name="Kawaguchi M."/>
        </authorList>
    </citation>
    <scope>NUCLEOTIDE SEQUENCE</scope>
    <source>
        <strain evidence="9">AT787</strain>
    </source>
</reference>
<comment type="subcellular location">
    <subcellularLocation>
        <location evidence="8">Golgi apparatus membrane</location>
        <topology evidence="8">Multi-pass membrane protein</topology>
    </subcellularLocation>
    <subcellularLocation>
        <location evidence="1">Membrane</location>
        <topology evidence="1">Multi-pass membrane protein</topology>
    </subcellularLocation>
</comment>
<dbReference type="PANTHER" id="PTHR23137">
    <property type="entry name" value="VESICLE TRANSPORT PROTEIN-RELATED"/>
    <property type="match status" value="1"/>
</dbReference>
<evidence type="ECO:0000256" key="1">
    <source>
        <dbReference type="ARBA" id="ARBA00004141"/>
    </source>
</evidence>
<keyword evidence="8" id="KW-0333">Golgi apparatus</keyword>
<dbReference type="Pfam" id="PF04178">
    <property type="entry name" value="Got1"/>
    <property type="match status" value="1"/>
</dbReference>
<comment type="caution">
    <text evidence="9">The sequence shown here is derived from an EMBL/GenBank/DDBJ whole genome shotgun (WGS) entry which is preliminary data.</text>
</comment>
<keyword evidence="6 8" id="KW-0472">Membrane</keyword>
<dbReference type="PANTHER" id="PTHR23137:SF6">
    <property type="entry name" value="VESICLE TRANSPORT PROTEIN"/>
    <property type="match status" value="1"/>
</dbReference>
<keyword evidence="5 8" id="KW-1133">Transmembrane helix</keyword>
<evidence type="ECO:0000256" key="6">
    <source>
        <dbReference type="ARBA" id="ARBA00023136"/>
    </source>
</evidence>
<evidence type="ECO:0000256" key="5">
    <source>
        <dbReference type="ARBA" id="ARBA00022989"/>
    </source>
</evidence>
<dbReference type="Proteomes" id="UP001063166">
    <property type="component" value="Unassembled WGS sequence"/>
</dbReference>
<keyword evidence="3 8" id="KW-0812">Transmembrane</keyword>
<dbReference type="InterPro" id="IPR011691">
    <property type="entry name" value="Vesicle_transpt_SFT2"/>
</dbReference>
<dbReference type="EMBL" id="BRPK01000002">
    <property type="protein sequence ID" value="GLB35123.1"/>
    <property type="molecule type" value="Genomic_DNA"/>
</dbReference>
<gene>
    <name evidence="9" type="ORF">LshimejAT787_0206880</name>
</gene>
<feature type="transmembrane region" description="Helical" evidence="8">
    <location>
        <begin position="145"/>
        <end position="163"/>
    </location>
</feature>
<keyword evidence="2 8" id="KW-0813">Transport</keyword>
<accession>A0A9P3UJ01</accession>
<feature type="transmembrane region" description="Helical" evidence="8">
    <location>
        <begin position="110"/>
        <end position="133"/>
    </location>
</feature>
<dbReference type="GO" id="GO:0000139">
    <property type="term" value="C:Golgi membrane"/>
    <property type="evidence" value="ECO:0007669"/>
    <property type="project" value="UniProtKB-SubCell"/>
</dbReference>
<evidence type="ECO:0000256" key="3">
    <source>
        <dbReference type="ARBA" id="ARBA00022692"/>
    </source>
</evidence>
<protein>
    <recommendedName>
        <fullName evidence="8">Protein transport protein SFT2</fullName>
    </recommendedName>
</protein>
<dbReference type="OrthoDB" id="73614at2759"/>
<dbReference type="GO" id="GO:0015031">
    <property type="term" value="P:protein transport"/>
    <property type="evidence" value="ECO:0007669"/>
    <property type="project" value="UniProtKB-KW"/>
</dbReference>
<name>A0A9P3UJ01_LYOSH</name>
<keyword evidence="10" id="KW-1185">Reference proteome</keyword>
<dbReference type="GO" id="GO:0016192">
    <property type="term" value="P:vesicle-mediated transport"/>
    <property type="evidence" value="ECO:0007669"/>
    <property type="project" value="InterPro"/>
</dbReference>
<comment type="function">
    <text evidence="8">Nonessential protein required for the fusion of transport vesicles derived from the endocytic pathway with the Golgi complex.</text>
</comment>